<evidence type="ECO:0000256" key="6">
    <source>
        <dbReference type="SAM" id="Phobius"/>
    </source>
</evidence>
<keyword evidence="9" id="KW-1185">Reference proteome</keyword>
<evidence type="ECO:0000259" key="7">
    <source>
        <dbReference type="Pfam" id="PF02687"/>
    </source>
</evidence>
<keyword evidence="4 6" id="KW-1133">Transmembrane helix</keyword>
<evidence type="ECO:0000313" key="9">
    <source>
        <dbReference type="Proteomes" id="UP001431209"/>
    </source>
</evidence>
<comment type="subcellular location">
    <subcellularLocation>
        <location evidence="1">Cell membrane</location>
        <topology evidence="1">Multi-pass membrane protein</topology>
    </subcellularLocation>
</comment>
<feature type="transmembrane region" description="Helical" evidence="6">
    <location>
        <begin position="537"/>
        <end position="559"/>
    </location>
</feature>
<evidence type="ECO:0000256" key="5">
    <source>
        <dbReference type="ARBA" id="ARBA00023136"/>
    </source>
</evidence>
<feature type="transmembrane region" description="Helical" evidence="6">
    <location>
        <begin position="690"/>
        <end position="709"/>
    </location>
</feature>
<evidence type="ECO:0000256" key="3">
    <source>
        <dbReference type="ARBA" id="ARBA00022692"/>
    </source>
</evidence>
<reference evidence="8 9" key="1">
    <citation type="submission" date="2024-03" db="EMBL/GenBank/DDBJ databases">
        <title>The Acrasis kona genome and developmental transcriptomes reveal deep origins of eukaryotic multicellular pathways.</title>
        <authorList>
            <person name="Sheikh S."/>
            <person name="Fu C.-J."/>
            <person name="Brown M.W."/>
            <person name="Baldauf S.L."/>
        </authorList>
    </citation>
    <scope>NUCLEOTIDE SEQUENCE [LARGE SCALE GENOMIC DNA]</scope>
    <source>
        <strain evidence="8 9">ATCC MYA-3509</strain>
    </source>
</reference>
<feature type="transmembrane region" description="Helical" evidence="6">
    <location>
        <begin position="1081"/>
        <end position="1107"/>
    </location>
</feature>
<dbReference type="AlphaFoldDB" id="A0AAW2Z3D2"/>
<comment type="caution">
    <text evidence="8">The sequence shown here is derived from an EMBL/GenBank/DDBJ whole genome shotgun (WGS) entry which is preliminary data.</text>
</comment>
<keyword evidence="5 6" id="KW-0472">Membrane</keyword>
<dbReference type="GO" id="GO:0005886">
    <property type="term" value="C:plasma membrane"/>
    <property type="evidence" value="ECO:0007669"/>
    <property type="project" value="UniProtKB-SubCell"/>
</dbReference>
<accession>A0AAW2Z3D2</accession>
<sequence length="1159" mass="129774">MSVEYANEPLHMNTVDKNANLSALGATMFSFRYVTADIRKRLLSFGVGLTTIIIVVSVVSLLYNSVQKAPIIFLKLSEDQAGDQDLLFTAKLTNQSTSPFINSTDFTQRLQKNELIGNSSSPRWIVFGNIVNKRDPDKNISALLLMVDSEHEQNVGIGHSWPYRPLGEGECHIRNSLLSALDIAPNRGHKVNLRVELSTFINVLSGQTIAINEGATDDPEQQLAPTSVTSKDVRNLIHYFLDTQGINSTQPIYVNITEIAKRTGTIIPPPIKRVIDLTGGIWISPEALMDTFLPVNSTTDYSHWGIGGEYSVVDSVDSSYTKYASALGNVVVLDYRYVMSAIETEFRQNADLNVILTAVNYRDRFYSALRNFKMQHYALTVVAKYSERYKTYLRTEKEMDIDILNLTNSISRTMGVSYPVTATLPLAVALKGTRFISMFLDQIFTGVVLMLAVLGIILIFALLLANVEEKTYEYGMLRALGLKQNTLIQVIMSQSMYFAIPGVVIGMALSVSLNFLVSYGIAYATSLPFDKVDPFEYTWIAVVVPVALGIFIPTIANIIPIQRALGRSLRDSLDVTRQSFNETSVQMIKLEELGLEPWQTALASLMVVIGFCVYYGVPFAFVFQQFPLFFLILNTILMGMLFGLCMIAVVLQPILERSLLYVMLWGSERRLLTLITKNLAGHRTRSRKTFMMFTLAVAFVIFAGVAFSLQATNIISSVESLIGADVIVQSRTTLYKLPEQQIDDFLNKQKENGIIKDFGYASSHLTTLPFINLVQLSPLSYFPTCDVKVFAISENFLQFTFTKYFLYTSHDQYSPNMTYEMVDGKPDVFRSLYVDAGKAVSPNEQIGFQPGHVIYDAYKLGHNRTSDKFDPSTKYKTYVDMVISDAMQIKISAQRENPLQLRVFSHHPKTGESGGTDFIGKARALVYKVPGFFFSSYEVSAHNSPVLITWDTYLQIAKEAADTVKYKYTAKTVLKEKLLLRYVDGVTDKQRESILNGLRSMVNSDFTILQDVNDIKASTHTATTVLLGFFDIVAAIAVLLCFFMLTVSFTANVKENSWEFGVLRSIGLSVSKLVRAYIYEALVLVISAFFCGTVIGLAIAMTLISQFNLFLQMPFMFEFPYWLFGSIGLMAVVVAVLGSYFPARELRKKEIAYVLRGLE</sequence>
<feature type="transmembrane region" description="Helical" evidence="6">
    <location>
        <begin position="443"/>
        <end position="467"/>
    </location>
</feature>
<protein>
    <recommendedName>
        <fullName evidence="7">ABC3 transporter permease C-terminal domain-containing protein</fullName>
    </recommendedName>
</protein>
<feature type="transmembrane region" description="Helical" evidence="6">
    <location>
        <begin position="496"/>
        <end position="517"/>
    </location>
</feature>
<evidence type="ECO:0000256" key="1">
    <source>
        <dbReference type="ARBA" id="ARBA00004651"/>
    </source>
</evidence>
<dbReference type="PANTHER" id="PTHR32522">
    <property type="match status" value="1"/>
</dbReference>
<name>A0AAW2Z3D2_9EUKA</name>
<dbReference type="Proteomes" id="UP001431209">
    <property type="component" value="Unassembled WGS sequence"/>
</dbReference>
<feature type="transmembrane region" description="Helical" evidence="6">
    <location>
        <begin position="42"/>
        <end position="63"/>
    </location>
</feature>
<feature type="transmembrane region" description="Helical" evidence="6">
    <location>
        <begin position="628"/>
        <end position="651"/>
    </location>
</feature>
<feature type="domain" description="ABC3 transporter permease C-terminal" evidence="7">
    <location>
        <begin position="447"/>
        <end position="567"/>
    </location>
</feature>
<proteinExistence type="predicted"/>
<dbReference type="Pfam" id="PF02687">
    <property type="entry name" value="FtsX"/>
    <property type="match status" value="2"/>
</dbReference>
<dbReference type="PANTHER" id="PTHR32522:SF5">
    <property type="entry name" value="ABC3 TRANSPORTER PERMEASE PROTEIN DOMAIN-CONTAINING PROTEIN"/>
    <property type="match status" value="1"/>
</dbReference>
<evidence type="ECO:0000256" key="2">
    <source>
        <dbReference type="ARBA" id="ARBA00022475"/>
    </source>
</evidence>
<organism evidence="8 9">
    <name type="scientific">Acrasis kona</name>
    <dbReference type="NCBI Taxonomy" id="1008807"/>
    <lineage>
        <taxon>Eukaryota</taxon>
        <taxon>Discoba</taxon>
        <taxon>Heterolobosea</taxon>
        <taxon>Tetramitia</taxon>
        <taxon>Eutetramitia</taxon>
        <taxon>Acrasidae</taxon>
        <taxon>Acrasis</taxon>
    </lineage>
</organism>
<evidence type="ECO:0000313" key="8">
    <source>
        <dbReference type="EMBL" id="KAL0483814.1"/>
    </source>
</evidence>
<keyword evidence="3 6" id="KW-0812">Transmembrane</keyword>
<gene>
    <name evidence="8" type="ORF">AKO1_014032</name>
</gene>
<feature type="transmembrane region" description="Helical" evidence="6">
    <location>
        <begin position="601"/>
        <end position="622"/>
    </location>
</feature>
<feature type="transmembrane region" description="Helical" evidence="6">
    <location>
        <begin position="1025"/>
        <end position="1047"/>
    </location>
</feature>
<dbReference type="InterPro" id="IPR003838">
    <property type="entry name" value="ABC3_permease_C"/>
</dbReference>
<keyword evidence="2" id="KW-1003">Cell membrane</keyword>
<feature type="domain" description="ABC3 transporter permease C-terminal" evidence="7">
    <location>
        <begin position="1032"/>
        <end position="1151"/>
    </location>
</feature>
<dbReference type="EMBL" id="JAOPGA020000995">
    <property type="protein sequence ID" value="KAL0483814.1"/>
    <property type="molecule type" value="Genomic_DNA"/>
</dbReference>
<feature type="transmembrane region" description="Helical" evidence="6">
    <location>
        <begin position="1119"/>
        <end position="1141"/>
    </location>
</feature>
<evidence type="ECO:0000256" key="4">
    <source>
        <dbReference type="ARBA" id="ARBA00022989"/>
    </source>
</evidence>